<feature type="signal peptide" evidence="1">
    <location>
        <begin position="1"/>
        <end position="30"/>
    </location>
</feature>
<feature type="domain" description="Ysc84 actin-binding" evidence="2">
    <location>
        <begin position="100"/>
        <end position="183"/>
    </location>
</feature>
<proteinExistence type="predicted"/>
<dbReference type="EMBL" id="CP022579">
    <property type="protein sequence ID" value="QEL65687.1"/>
    <property type="molecule type" value="Genomic_DNA"/>
</dbReference>
<feature type="chain" id="PRO_5022963319" description="Ysc84 actin-binding domain-containing protein" evidence="1">
    <location>
        <begin position="31"/>
        <end position="187"/>
    </location>
</feature>
<sequence length="187" mass="20239">MNHARRTFHQLALALVAFLSLGMFSGFAHAASAEDLDKEADQALQILYRSNPVAESLGKKARAVLVFPKVIKAGLVFGGSYGEGVLNQGAKHLGYYNSVSASWGWQAGAESYGYVVFLMNDKAVKYLDKSKGWEIGVGPSVVVVNEGIAKNLSTSTLKDDAYAFIFDQQGLMVSLSIEGTKITRIKR</sequence>
<evidence type="ECO:0000313" key="3">
    <source>
        <dbReference type="EMBL" id="QEL65687.1"/>
    </source>
</evidence>
<dbReference type="CDD" id="cd11524">
    <property type="entry name" value="SYLF"/>
    <property type="match status" value="1"/>
</dbReference>
<gene>
    <name evidence="3" type="ORF">OTERR_22110</name>
</gene>
<dbReference type="InterPro" id="IPR006311">
    <property type="entry name" value="TAT_signal"/>
</dbReference>
<dbReference type="Pfam" id="PF04366">
    <property type="entry name" value="Ysc84"/>
    <property type="match status" value="1"/>
</dbReference>
<reference evidence="3 4" key="1">
    <citation type="submission" date="2017-07" db="EMBL/GenBank/DDBJ databases">
        <title>Complete genome sequence of Oryzomicrobium terrae TPP412.</title>
        <authorList>
            <person name="Chiu L.-W."/>
            <person name="Lo K.-J."/>
            <person name="Tsai Y.-M."/>
            <person name="Lin S.-S."/>
            <person name="Kuo C.-H."/>
            <person name="Liu C.-T."/>
        </authorList>
    </citation>
    <scope>NUCLEOTIDE SEQUENCE [LARGE SCALE GENOMIC DNA]</scope>
    <source>
        <strain evidence="3 4">TPP412</strain>
    </source>
</reference>
<keyword evidence="1" id="KW-0732">Signal</keyword>
<keyword evidence="4" id="KW-1185">Reference proteome</keyword>
<evidence type="ECO:0000313" key="4">
    <source>
        <dbReference type="Proteomes" id="UP000323671"/>
    </source>
</evidence>
<evidence type="ECO:0000256" key="1">
    <source>
        <dbReference type="SAM" id="SignalP"/>
    </source>
</evidence>
<dbReference type="RefSeq" id="WP_149425806.1">
    <property type="nucleotide sequence ID" value="NZ_CP022579.1"/>
</dbReference>
<name>A0A5C1EC17_9RHOO</name>
<dbReference type="Proteomes" id="UP000323671">
    <property type="component" value="Chromosome"/>
</dbReference>
<dbReference type="PROSITE" id="PS51318">
    <property type="entry name" value="TAT"/>
    <property type="match status" value="1"/>
</dbReference>
<dbReference type="KEGG" id="otr:OTERR_22110"/>
<accession>A0A5C1EC17</accession>
<organism evidence="3 4">
    <name type="scientific">Oryzomicrobium terrae</name>
    <dbReference type="NCBI Taxonomy" id="1735038"/>
    <lineage>
        <taxon>Bacteria</taxon>
        <taxon>Pseudomonadati</taxon>
        <taxon>Pseudomonadota</taxon>
        <taxon>Betaproteobacteria</taxon>
        <taxon>Rhodocyclales</taxon>
        <taxon>Rhodocyclaceae</taxon>
        <taxon>Oryzomicrobium</taxon>
    </lineage>
</organism>
<evidence type="ECO:0000259" key="2">
    <source>
        <dbReference type="Pfam" id="PF04366"/>
    </source>
</evidence>
<dbReference type="InterPro" id="IPR007461">
    <property type="entry name" value="Ysc84_actin-binding"/>
</dbReference>
<dbReference type="AlphaFoldDB" id="A0A5C1EC17"/>
<protein>
    <recommendedName>
        <fullName evidence="2">Ysc84 actin-binding domain-containing protein</fullName>
    </recommendedName>
</protein>